<dbReference type="InterPro" id="IPR016032">
    <property type="entry name" value="Sig_transdc_resp-reg_C-effctor"/>
</dbReference>
<dbReference type="AlphaFoldDB" id="A0A840IQI8"/>
<evidence type="ECO:0000256" key="1">
    <source>
        <dbReference type="ARBA" id="ARBA00022741"/>
    </source>
</evidence>
<dbReference type="Gene3D" id="1.10.10.10">
    <property type="entry name" value="Winged helix-like DNA-binding domain superfamily/Winged helix DNA-binding domain"/>
    <property type="match status" value="1"/>
</dbReference>
<reference evidence="5 6" key="1">
    <citation type="submission" date="2020-08" db="EMBL/GenBank/DDBJ databases">
        <title>Sequencing the genomes of 1000 actinobacteria strains.</title>
        <authorList>
            <person name="Klenk H.-P."/>
        </authorList>
    </citation>
    <scope>NUCLEOTIDE SEQUENCE [LARGE SCALE GENOMIC DNA]</scope>
    <source>
        <strain evidence="5 6">DSM 45859</strain>
    </source>
</reference>
<keyword evidence="2" id="KW-0067">ATP-binding</keyword>
<dbReference type="GO" id="GO:0006355">
    <property type="term" value="P:regulation of DNA-templated transcription"/>
    <property type="evidence" value="ECO:0007669"/>
    <property type="project" value="InterPro"/>
</dbReference>
<dbReference type="Pfam" id="PF00196">
    <property type="entry name" value="GerE"/>
    <property type="match status" value="1"/>
</dbReference>
<name>A0A840IQI8_9PSEU</name>
<dbReference type="Gene3D" id="1.25.40.10">
    <property type="entry name" value="Tetratricopeptide repeat domain"/>
    <property type="match status" value="1"/>
</dbReference>
<proteinExistence type="predicted"/>
<dbReference type="InterPro" id="IPR041664">
    <property type="entry name" value="AAA_16"/>
</dbReference>
<dbReference type="GO" id="GO:0003677">
    <property type="term" value="F:DNA binding"/>
    <property type="evidence" value="ECO:0007669"/>
    <property type="project" value="UniProtKB-KW"/>
</dbReference>
<dbReference type="SUPFAM" id="SSF46894">
    <property type="entry name" value="C-terminal effector domain of the bipartite response regulators"/>
    <property type="match status" value="1"/>
</dbReference>
<protein>
    <submittedName>
        <fullName evidence="5">DNA-binding NarL/FixJ family response regulator</fullName>
    </submittedName>
</protein>
<evidence type="ECO:0000259" key="4">
    <source>
        <dbReference type="SMART" id="SM00421"/>
    </source>
</evidence>
<dbReference type="Gene3D" id="3.40.50.300">
    <property type="entry name" value="P-loop containing nucleotide triphosphate hydrolases"/>
    <property type="match status" value="1"/>
</dbReference>
<feature type="domain" description="AAA+ ATPase" evidence="3">
    <location>
        <begin position="40"/>
        <end position="202"/>
    </location>
</feature>
<dbReference type="EMBL" id="JACHMG010000001">
    <property type="protein sequence ID" value="MBB4683809.1"/>
    <property type="molecule type" value="Genomic_DNA"/>
</dbReference>
<dbReference type="InterPro" id="IPR003593">
    <property type="entry name" value="AAA+_ATPase"/>
</dbReference>
<organism evidence="5 6">
    <name type="scientific">Amycolatopsis jiangsuensis</name>
    <dbReference type="NCBI Taxonomy" id="1181879"/>
    <lineage>
        <taxon>Bacteria</taxon>
        <taxon>Bacillati</taxon>
        <taxon>Actinomycetota</taxon>
        <taxon>Actinomycetes</taxon>
        <taxon>Pseudonocardiales</taxon>
        <taxon>Pseudonocardiaceae</taxon>
        <taxon>Amycolatopsis</taxon>
    </lineage>
</organism>
<feature type="domain" description="HTH luxR-type" evidence="4">
    <location>
        <begin position="862"/>
        <end position="919"/>
    </location>
</feature>
<keyword evidence="5" id="KW-0238">DNA-binding</keyword>
<evidence type="ECO:0000256" key="2">
    <source>
        <dbReference type="ARBA" id="ARBA00022840"/>
    </source>
</evidence>
<evidence type="ECO:0000313" key="5">
    <source>
        <dbReference type="EMBL" id="MBB4683809.1"/>
    </source>
</evidence>
<dbReference type="InterPro" id="IPR036388">
    <property type="entry name" value="WH-like_DNA-bd_sf"/>
</dbReference>
<dbReference type="PANTHER" id="PTHR16305">
    <property type="entry name" value="TESTICULAR SOLUBLE ADENYLYL CYCLASE"/>
    <property type="match status" value="1"/>
</dbReference>
<dbReference type="SMART" id="SM00382">
    <property type="entry name" value="AAA"/>
    <property type="match status" value="1"/>
</dbReference>
<dbReference type="PANTHER" id="PTHR16305:SF35">
    <property type="entry name" value="TRANSCRIPTIONAL ACTIVATOR DOMAIN"/>
    <property type="match status" value="1"/>
</dbReference>
<dbReference type="GO" id="GO:0005524">
    <property type="term" value="F:ATP binding"/>
    <property type="evidence" value="ECO:0007669"/>
    <property type="project" value="UniProtKB-KW"/>
</dbReference>
<evidence type="ECO:0000259" key="3">
    <source>
        <dbReference type="SMART" id="SM00382"/>
    </source>
</evidence>
<sequence length="926" mass="98211">MNAVGSAEKAEAPAAEHLVEREAELDTLTDLIHELEHGRGGGSALVVGPPGSGRTALLGRAAAVAARRQVQVYTARGSATEAELPYGVLSQLLAGAPDLVDVPWLPAVLENDADVPMLHELLRRRVLESARRCPVLLVVDDLLLADEESATWLAGLQRRRGQAPVLILAAHAGMPDADDDPGSLCPAGLRGENRRLLRLRPLSPAAVARMVHAIPGPRVPAGELHAMTQGNPALLTEVLARSAARPGSGAGIGVITTDVRRQRVLGLLARLPADLAALVRMIAAVGTLDEASLRSLAGPIGMPIGRALRVLSDLGLIGAGPAEPMDPDVVTWVLAVTGPHERARIRRDAADLGHRRAAPEEEVAELLVGSEPVGQAWALETLDAAARRRREAGDHAGAARFYRRALAEPATDGTLARLRLDLEMVEASSCPFTADLRLARAIPVAVDGDSVRTRLSVVDLMLLRGTREQALRELAGLSVAPLGEDERADLIALHWLAEGTGRGASTLGVPAVADVDPASMSPAQAAAAAWLTMMAGRDSRAARRLARRAGETWHTRTPLYAPWLALAATFGHTDDVLEALSVYDALVAAGTVAGARVPVLLALTGRAWIDLQRGRVRAAQEALADASAAVPPDGRPPTAAGALSMIAIAAALTRGDLDAAQRAAGAVTGGGSGGGATTPFVLFMRGMLELDLKRHRRALGMFQECGRRMQALGWANPAVVPWRSHVAIAAQALGDEHTAAAMISEEWRLAQAWGTRTAIGRTHLGAGVAVRSEDAVFRLTQAVNALQQSPSRVLYVEALLLLAAAQLNRGQTTGVARQLREAERLATAYRLDWATTRIADLRSRLSDRPRPRSTYRTASRRWRSLAPGATDLVRRVLAGAANAQLASELGISKRAVELRLTTIYRQLEVTGRTELRELYAALDKEL</sequence>
<comment type="caution">
    <text evidence="5">The sequence shown here is derived from an EMBL/GenBank/DDBJ whole genome shotgun (WGS) entry which is preliminary data.</text>
</comment>
<evidence type="ECO:0000313" key="6">
    <source>
        <dbReference type="Proteomes" id="UP000581769"/>
    </source>
</evidence>
<dbReference type="SMART" id="SM00421">
    <property type="entry name" value="HTH_LUXR"/>
    <property type="match status" value="1"/>
</dbReference>
<dbReference type="GO" id="GO:0004016">
    <property type="term" value="F:adenylate cyclase activity"/>
    <property type="evidence" value="ECO:0007669"/>
    <property type="project" value="TreeGrafter"/>
</dbReference>
<dbReference type="RefSeq" id="WP_184778535.1">
    <property type="nucleotide sequence ID" value="NZ_JACHMG010000001.1"/>
</dbReference>
<keyword evidence="6" id="KW-1185">Reference proteome</keyword>
<dbReference type="InterPro" id="IPR000792">
    <property type="entry name" value="Tscrpt_reg_LuxR_C"/>
</dbReference>
<dbReference type="Pfam" id="PF13191">
    <property type="entry name" value="AAA_16"/>
    <property type="match status" value="1"/>
</dbReference>
<dbReference type="InterPro" id="IPR027417">
    <property type="entry name" value="P-loop_NTPase"/>
</dbReference>
<dbReference type="GO" id="GO:0005737">
    <property type="term" value="C:cytoplasm"/>
    <property type="evidence" value="ECO:0007669"/>
    <property type="project" value="TreeGrafter"/>
</dbReference>
<dbReference type="InterPro" id="IPR011990">
    <property type="entry name" value="TPR-like_helical_dom_sf"/>
</dbReference>
<dbReference type="SUPFAM" id="SSF52540">
    <property type="entry name" value="P-loop containing nucleoside triphosphate hydrolases"/>
    <property type="match status" value="1"/>
</dbReference>
<keyword evidence="1" id="KW-0547">Nucleotide-binding</keyword>
<dbReference type="Proteomes" id="UP000581769">
    <property type="component" value="Unassembled WGS sequence"/>
</dbReference>
<gene>
    <name evidence="5" type="ORF">BJY18_001294</name>
</gene>
<accession>A0A840IQI8</accession>